<dbReference type="PANTHER" id="PTHR31157:SF1">
    <property type="entry name" value="SCP DOMAIN-CONTAINING PROTEIN"/>
    <property type="match status" value="1"/>
</dbReference>
<evidence type="ECO:0000259" key="3">
    <source>
        <dbReference type="Pfam" id="PF00188"/>
    </source>
</evidence>
<feature type="region of interest" description="Disordered" evidence="1">
    <location>
        <begin position="153"/>
        <end position="269"/>
    </location>
</feature>
<dbReference type="AlphaFoldDB" id="A0A9X2J026"/>
<feature type="chain" id="PRO_5040953453" evidence="2">
    <location>
        <begin position="27"/>
        <end position="269"/>
    </location>
</feature>
<feature type="signal peptide" evidence="2">
    <location>
        <begin position="1"/>
        <end position="26"/>
    </location>
</feature>
<keyword evidence="2" id="KW-0732">Signal</keyword>
<organism evidence="4 5">
    <name type="scientific">Nocardia pulmonis</name>
    <dbReference type="NCBI Taxonomy" id="2951408"/>
    <lineage>
        <taxon>Bacteria</taxon>
        <taxon>Bacillati</taxon>
        <taxon>Actinomycetota</taxon>
        <taxon>Actinomycetes</taxon>
        <taxon>Mycobacteriales</taxon>
        <taxon>Nocardiaceae</taxon>
        <taxon>Nocardia</taxon>
    </lineage>
</organism>
<name>A0A9X2J026_9NOCA</name>
<dbReference type="Proteomes" id="UP001139157">
    <property type="component" value="Unassembled WGS sequence"/>
</dbReference>
<comment type="caution">
    <text evidence="4">The sequence shown here is derived from an EMBL/GenBank/DDBJ whole genome shotgun (WGS) entry which is preliminary data.</text>
</comment>
<keyword evidence="5" id="KW-1185">Reference proteome</keyword>
<evidence type="ECO:0000256" key="2">
    <source>
        <dbReference type="SAM" id="SignalP"/>
    </source>
</evidence>
<sequence>MRSLSATVGLSAFALATIAGATSASAAPQSDSAAADEVVTLTNAERAKAGCQPLKAENRLTQAAQGHSEDMAKNNFFDHNSSKGSPGDRIAATGYKARTWAENIAMGYRDAKDVVNGWMNSPGHRANILNCGLREIGVGVAKGRQGLYWTQAFATPSGKGTDQPKPEKPTKPEKPSKPEKPTQPEKPSKPSKPEQPGKPQQPTNPWEDWFQNWFGKPGGGNPWNPWADWFGGGKEVSWDPWSNGFQTGGNDLGQLAGQGGDWSNGPRWW</sequence>
<feature type="domain" description="SCP" evidence="3">
    <location>
        <begin position="40"/>
        <end position="153"/>
    </location>
</feature>
<feature type="compositionally biased region" description="Basic and acidic residues" evidence="1">
    <location>
        <begin position="162"/>
        <end position="192"/>
    </location>
</feature>
<dbReference type="SUPFAM" id="SSF55797">
    <property type="entry name" value="PR-1-like"/>
    <property type="match status" value="1"/>
</dbReference>
<dbReference type="EMBL" id="JAMRXG010000007">
    <property type="protein sequence ID" value="MCM6775571.1"/>
    <property type="molecule type" value="Genomic_DNA"/>
</dbReference>
<gene>
    <name evidence="4" type="ORF">NDR86_19020</name>
</gene>
<dbReference type="CDD" id="cd05379">
    <property type="entry name" value="CAP_bacterial"/>
    <property type="match status" value="1"/>
</dbReference>
<accession>A0A9X2J026</accession>
<feature type="compositionally biased region" description="Gly residues" evidence="1">
    <location>
        <begin position="246"/>
        <end position="262"/>
    </location>
</feature>
<dbReference type="RefSeq" id="WP_251913814.1">
    <property type="nucleotide sequence ID" value="NZ_JAMRXG010000007.1"/>
</dbReference>
<reference evidence="4" key="1">
    <citation type="submission" date="2022-06" db="EMBL/GenBank/DDBJ databases">
        <title>Novel species in genus nocardia.</title>
        <authorList>
            <person name="Li F."/>
        </authorList>
    </citation>
    <scope>NUCLEOTIDE SEQUENCE</scope>
    <source>
        <strain evidence="4">CDC141</strain>
    </source>
</reference>
<dbReference type="Gene3D" id="3.40.33.10">
    <property type="entry name" value="CAP"/>
    <property type="match status" value="1"/>
</dbReference>
<protein>
    <submittedName>
        <fullName evidence="4">CAP domain-containing protein</fullName>
    </submittedName>
</protein>
<evidence type="ECO:0000313" key="4">
    <source>
        <dbReference type="EMBL" id="MCM6775571.1"/>
    </source>
</evidence>
<evidence type="ECO:0000313" key="5">
    <source>
        <dbReference type="Proteomes" id="UP001139157"/>
    </source>
</evidence>
<evidence type="ECO:0000256" key="1">
    <source>
        <dbReference type="SAM" id="MobiDB-lite"/>
    </source>
</evidence>
<dbReference type="PANTHER" id="PTHR31157">
    <property type="entry name" value="SCP DOMAIN-CONTAINING PROTEIN"/>
    <property type="match status" value="1"/>
</dbReference>
<dbReference type="Pfam" id="PF00188">
    <property type="entry name" value="CAP"/>
    <property type="match status" value="1"/>
</dbReference>
<dbReference type="InterPro" id="IPR035940">
    <property type="entry name" value="CAP_sf"/>
</dbReference>
<dbReference type="InterPro" id="IPR014044">
    <property type="entry name" value="CAP_dom"/>
</dbReference>
<proteinExistence type="predicted"/>